<dbReference type="CDD" id="cd18103">
    <property type="entry name" value="SpoU-like_RlmB"/>
    <property type="match status" value="1"/>
</dbReference>
<dbReference type="EMBL" id="CP040098">
    <property type="protein sequence ID" value="QCQ21080.1"/>
    <property type="molecule type" value="Genomic_DNA"/>
</dbReference>
<dbReference type="KEGG" id="dax:FDQ92_02000"/>
<keyword evidence="1 4" id="KW-0489">Methyltransferase</keyword>
<protein>
    <submittedName>
        <fullName evidence="4">23S rRNA (Guanosine(2251)-2'-O)-methyltransferase RlmB</fullName>
    </submittedName>
</protein>
<evidence type="ECO:0000313" key="5">
    <source>
        <dbReference type="Proteomes" id="UP000298602"/>
    </source>
</evidence>
<reference evidence="4 5" key="2">
    <citation type="submission" date="2019-05" db="EMBL/GenBank/DDBJ databases">
        <authorList>
            <person name="Suflita J.M."/>
            <person name="Marks C.R."/>
        </authorList>
    </citation>
    <scope>NUCLEOTIDE SEQUENCE [LARGE SCALE GENOMIC DNA]</scope>
    <source>
        <strain evidence="4 5">ALDC</strain>
    </source>
</reference>
<dbReference type="GO" id="GO:0006396">
    <property type="term" value="P:RNA processing"/>
    <property type="evidence" value="ECO:0007669"/>
    <property type="project" value="InterPro"/>
</dbReference>
<dbReference type="InterPro" id="IPR004441">
    <property type="entry name" value="rRNA_MeTrfase_TrmH"/>
</dbReference>
<dbReference type="Pfam" id="PF00588">
    <property type="entry name" value="SpoU_methylase"/>
    <property type="match status" value="1"/>
</dbReference>
<dbReference type="SMART" id="SM00967">
    <property type="entry name" value="SpoU_sub_bind"/>
    <property type="match status" value="1"/>
</dbReference>
<dbReference type="GO" id="GO:0005829">
    <property type="term" value="C:cytosol"/>
    <property type="evidence" value="ECO:0007669"/>
    <property type="project" value="TreeGrafter"/>
</dbReference>
<reference evidence="4 5" key="1">
    <citation type="submission" date="2019-05" db="EMBL/GenBank/DDBJ databases">
        <title>The Complete Genome Sequence of the n-alkane-degrading Desulfoglaeba alkanexedens ALDC reveals multiple alkylsuccinate synthase gene clusters.</title>
        <authorList>
            <person name="Callaghan A.V."/>
            <person name="Davidova I.A."/>
            <person name="Duncan K.E."/>
            <person name="Morris B."/>
            <person name="McInerney M.J."/>
        </authorList>
    </citation>
    <scope>NUCLEOTIDE SEQUENCE [LARGE SCALE GENOMIC DNA]</scope>
    <source>
        <strain evidence="4 5">ALDC</strain>
    </source>
</reference>
<dbReference type="OrthoDB" id="9785673at2"/>
<accession>A0A4P8L052</accession>
<dbReference type="InterPro" id="IPR029064">
    <property type="entry name" value="Ribosomal_eL30-like_sf"/>
</dbReference>
<dbReference type="InterPro" id="IPR029028">
    <property type="entry name" value="Alpha/beta_knot_MTases"/>
</dbReference>
<dbReference type="GO" id="GO:0032259">
    <property type="term" value="P:methylation"/>
    <property type="evidence" value="ECO:0007669"/>
    <property type="project" value="UniProtKB-KW"/>
</dbReference>
<dbReference type="InterPro" id="IPR001537">
    <property type="entry name" value="SpoU_MeTrfase"/>
</dbReference>
<gene>
    <name evidence="4" type="primary">rlmB</name>
    <name evidence="4" type="ORF">FDQ92_02000</name>
</gene>
<keyword evidence="2 4" id="KW-0808">Transferase</keyword>
<proteinExistence type="predicted"/>
<dbReference type="Gene3D" id="3.30.1330.30">
    <property type="match status" value="1"/>
</dbReference>
<evidence type="ECO:0000313" key="4">
    <source>
        <dbReference type="EMBL" id="QCQ21080.1"/>
    </source>
</evidence>
<dbReference type="PANTHER" id="PTHR46429">
    <property type="entry name" value="23S RRNA (GUANOSINE-2'-O-)-METHYLTRANSFERASE RLMB"/>
    <property type="match status" value="1"/>
</dbReference>
<dbReference type="NCBIfam" id="TIGR00186">
    <property type="entry name" value="rRNA_methyl_3"/>
    <property type="match status" value="1"/>
</dbReference>
<feature type="domain" description="RNA 2-O ribose methyltransferase substrate binding" evidence="3">
    <location>
        <begin position="13"/>
        <end position="87"/>
    </location>
</feature>
<keyword evidence="5" id="KW-1185">Reference proteome</keyword>
<dbReference type="InterPro" id="IPR013123">
    <property type="entry name" value="SpoU_subst-bd"/>
</dbReference>
<dbReference type="SUPFAM" id="SSF55315">
    <property type="entry name" value="L30e-like"/>
    <property type="match status" value="1"/>
</dbReference>
<dbReference type="GO" id="GO:0003723">
    <property type="term" value="F:RNA binding"/>
    <property type="evidence" value="ECO:0007669"/>
    <property type="project" value="InterPro"/>
</dbReference>
<dbReference type="InterPro" id="IPR029026">
    <property type="entry name" value="tRNA_m1G_MTases_N"/>
</dbReference>
<dbReference type="RefSeq" id="WP_137423049.1">
    <property type="nucleotide sequence ID" value="NZ_CP040098.1"/>
</dbReference>
<dbReference type="SUPFAM" id="SSF75217">
    <property type="entry name" value="alpha/beta knot"/>
    <property type="match status" value="1"/>
</dbReference>
<evidence type="ECO:0000256" key="1">
    <source>
        <dbReference type="ARBA" id="ARBA00022603"/>
    </source>
</evidence>
<evidence type="ECO:0000256" key="2">
    <source>
        <dbReference type="ARBA" id="ARBA00022679"/>
    </source>
</evidence>
<name>A0A4P8L052_9BACT</name>
<organism evidence="4 5">
    <name type="scientific">Desulfoglaeba alkanexedens ALDC</name>
    <dbReference type="NCBI Taxonomy" id="980445"/>
    <lineage>
        <taxon>Bacteria</taxon>
        <taxon>Pseudomonadati</taxon>
        <taxon>Thermodesulfobacteriota</taxon>
        <taxon>Syntrophobacteria</taxon>
        <taxon>Syntrophobacterales</taxon>
        <taxon>Syntrophobacteraceae</taxon>
        <taxon>Desulfoglaeba</taxon>
    </lineage>
</organism>
<dbReference type="Proteomes" id="UP000298602">
    <property type="component" value="Chromosome"/>
</dbReference>
<dbReference type="Pfam" id="PF08032">
    <property type="entry name" value="SpoU_sub_bind"/>
    <property type="match status" value="1"/>
</dbReference>
<dbReference type="PANTHER" id="PTHR46429:SF1">
    <property type="entry name" value="23S RRNA (GUANOSINE-2'-O-)-METHYLTRANSFERASE RLMB"/>
    <property type="match status" value="1"/>
</dbReference>
<sequence length="262" mass="28825">MNRKKKDSPPAFWIFGAHPIEELLNHRDAQILELVYSRGNPRLERLAETARRRNIPVRLEDRHALNALLGTTHHQGVAARTEQFAYASLDDFLKAGPASIDPIVILDGIQDPQNLGSILRSACFLGARGVIVPRDRSARVTGTVIKVAAGATAYLPVVQVTNLVRTMERLKALGIWIVGLDLETDRSLYEVDFRLPSALVVGNEQKGLRPLVRKGCDLLARIPALGPLQSLNAGNAAAVALSEIQRQRDPRQIRPSSPVPRK</sequence>
<dbReference type="GO" id="GO:0008173">
    <property type="term" value="F:RNA methyltransferase activity"/>
    <property type="evidence" value="ECO:0007669"/>
    <property type="project" value="InterPro"/>
</dbReference>
<dbReference type="AlphaFoldDB" id="A0A4P8L052"/>
<dbReference type="Gene3D" id="3.40.1280.10">
    <property type="match status" value="1"/>
</dbReference>
<evidence type="ECO:0000259" key="3">
    <source>
        <dbReference type="SMART" id="SM00967"/>
    </source>
</evidence>